<evidence type="ECO:0000313" key="4">
    <source>
        <dbReference type="Proteomes" id="UP000297496"/>
    </source>
</evidence>
<dbReference type="SUPFAM" id="SSF51182">
    <property type="entry name" value="RmlC-like cupins"/>
    <property type="match status" value="1"/>
</dbReference>
<sequence>MESSELVARNVHRFRLERGLSIGDLARRSGLAKQTLSKLEMGNGNPTVETLAAVGSALDVSLRRLVTEWGTPVYVLRSDQGEWSHSRGHQERALDEVYGSGYVRTVLLKMTRGDDSGEVDAHQPGTLHHAYVVRGKVRIGPTSDLVDLSAGDFVRFPGDIPHRQTCLSDRALLHMVTTLPQVRQFGPTVLSQAQST</sequence>
<dbReference type="Proteomes" id="UP000297496">
    <property type="component" value="Unassembled WGS sequence"/>
</dbReference>
<keyword evidence="4" id="KW-1185">Reference proteome</keyword>
<reference evidence="3 4" key="1">
    <citation type="submission" date="2019-04" db="EMBL/GenBank/DDBJ databases">
        <title>Three New Species of Nocardioides, Nocardioides euryhalodurans sp. nov., Nocardioides seonyuensis sp. nov. and Nocardioides eburneoflavus sp. nov. Isolated from Soil.</title>
        <authorList>
            <person name="Roh S.G."/>
            <person name="Lee C."/>
            <person name="Kim M.-K."/>
            <person name="Kim S.B."/>
        </authorList>
    </citation>
    <scope>NUCLEOTIDE SEQUENCE [LARGE SCALE GENOMIC DNA]</scope>
    <source>
        <strain evidence="3 4">MMS17-SY213</strain>
    </source>
</reference>
<dbReference type="InterPro" id="IPR050807">
    <property type="entry name" value="TransReg_Diox_bact_type"/>
</dbReference>
<dbReference type="Pfam" id="PF01381">
    <property type="entry name" value="HTH_3"/>
    <property type="match status" value="1"/>
</dbReference>
<evidence type="ECO:0000256" key="1">
    <source>
        <dbReference type="ARBA" id="ARBA00023125"/>
    </source>
</evidence>
<dbReference type="GO" id="GO:0003677">
    <property type="term" value="F:DNA binding"/>
    <property type="evidence" value="ECO:0007669"/>
    <property type="project" value="UniProtKB-KW"/>
</dbReference>
<dbReference type="SUPFAM" id="SSF47413">
    <property type="entry name" value="lambda repressor-like DNA-binding domains"/>
    <property type="match status" value="1"/>
</dbReference>
<dbReference type="Gene3D" id="1.10.260.40">
    <property type="entry name" value="lambda repressor-like DNA-binding domains"/>
    <property type="match status" value="1"/>
</dbReference>
<dbReference type="PANTHER" id="PTHR46797">
    <property type="entry name" value="HTH-TYPE TRANSCRIPTIONAL REGULATOR"/>
    <property type="match status" value="1"/>
</dbReference>
<dbReference type="PANTHER" id="PTHR46797:SF1">
    <property type="entry name" value="METHYLPHOSPHONATE SYNTHASE"/>
    <property type="match status" value="1"/>
</dbReference>
<dbReference type="Gene3D" id="2.60.120.10">
    <property type="entry name" value="Jelly Rolls"/>
    <property type="match status" value="1"/>
</dbReference>
<dbReference type="EMBL" id="SRRO01000001">
    <property type="protein sequence ID" value="TGN66872.1"/>
    <property type="molecule type" value="Genomic_DNA"/>
</dbReference>
<evidence type="ECO:0000259" key="2">
    <source>
        <dbReference type="PROSITE" id="PS50943"/>
    </source>
</evidence>
<dbReference type="OrthoDB" id="5114244at2"/>
<keyword evidence="1" id="KW-0238">DNA-binding</keyword>
<dbReference type="SMART" id="SM00530">
    <property type="entry name" value="HTH_XRE"/>
    <property type="match status" value="1"/>
</dbReference>
<dbReference type="CDD" id="cd02209">
    <property type="entry name" value="cupin_XRE_C"/>
    <property type="match status" value="1"/>
</dbReference>
<name>A0A4Z1CPH6_9ACTN</name>
<dbReference type="InterPro" id="IPR001387">
    <property type="entry name" value="Cro/C1-type_HTH"/>
</dbReference>
<comment type="caution">
    <text evidence="3">The sequence shown here is derived from an EMBL/GenBank/DDBJ whole genome shotgun (WGS) entry which is preliminary data.</text>
</comment>
<dbReference type="InterPro" id="IPR010982">
    <property type="entry name" value="Lambda_DNA-bd_dom_sf"/>
</dbReference>
<proteinExistence type="predicted"/>
<dbReference type="CDD" id="cd00093">
    <property type="entry name" value="HTH_XRE"/>
    <property type="match status" value="1"/>
</dbReference>
<dbReference type="InterPro" id="IPR014710">
    <property type="entry name" value="RmlC-like_jellyroll"/>
</dbReference>
<organism evidence="3 4">
    <name type="scientific">Nocardioides eburneiflavus</name>
    <dbReference type="NCBI Taxonomy" id="2518372"/>
    <lineage>
        <taxon>Bacteria</taxon>
        <taxon>Bacillati</taxon>
        <taxon>Actinomycetota</taxon>
        <taxon>Actinomycetes</taxon>
        <taxon>Propionibacteriales</taxon>
        <taxon>Nocardioidaceae</taxon>
        <taxon>Nocardioides</taxon>
    </lineage>
</organism>
<evidence type="ECO:0000313" key="3">
    <source>
        <dbReference type="EMBL" id="TGN66872.1"/>
    </source>
</evidence>
<dbReference type="GO" id="GO:0003700">
    <property type="term" value="F:DNA-binding transcription factor activity"/>
    <property type="evidence" value="ECO:0007669"/>
    <property type="project" value="TreeGrafter"/>
</dbReference>
<protein>
    <submittedName>
        <fullName evidence="3">XRE family transcriptional regulator</fullName>
    </submittedName>
</protein>
<dbReference type="InterPro" id="IPR011051">
    <property type="entry name" value="RmlC_Cupin_sf"/>
</dbReference>
<accession>A0A4Z1CPH6</accession>
<feature type="domain" description="HTH cro/C1-type" evidence="2">
    <location>
        <begin position="11"/>
        <end position="65"/>
    </location>
</feature>
<dbReference type="GO" id="GO:0005829">
    <property type="term" value="C:cytosol"/>
    <property type="evidence" value="ECO:0007669"/>
    <property type="project" value="TreeGrafter"/>
</dbReference>
<dbReference type="AlphaFoldDB" id="A0A4Z1CPH6"/>
<gene>
    <name evidence="3" type="ORF">EXE59_14770</name>
</gene>
<dbReference type="PROSITE" id="PS50943">
    <property type="entry name" value="HTH_CROC1"/>
    <property type="match status" value="1"/>
</dbReference>